<evidence type="ECO:0000313" key="4">
    <source>
        <dbReference type="Proteomes" id="UP000426444"/>
    </source>
</evidence>
<dbReference type="InterPro" id="IPR002104">
    <property type="entry name" value="Integrase_catalytic"/>
</dbReference>
<dbReference type="PANTHER" id="PTHR30349">
    <property type="entry name" value="PHAGE INTEGRASE-RELATED"/>
    <property type="match status" value="1"/>
</dbReference>
<name>A0A6I6DDM7_9FIRM</name>
<dbReference type="InterPro" id="IPR013762">
    <property type="entry name" value="Integrase-like_cat_sf"/>
</dbReference>
<protein>
    <submittedName>
        <fullName evidence="3">Phage integrase, site-specific tyrosine recombinase</fullName>
    </submittedName>
</protein>
<dbReference type="KEGG" id="salq:SYNTR_0714"/>
<dbReference type="InterPro" id="IPR050090">
    <property type="entry name" value="Tyrosine_recombinase_XerCD"/>
</dbReference>
<keyword evidence="1" id="KW-0233">DNA recombination</keyword>
<evidence type="ECO:0000313" key="3">
    <source>
        <dbReference type="EMBL" id="QGT99307.1"/>
    </source>
</evidence>
<organism evidence="3 4">
    <name type="scientific">Candidatus Syntrophocurvum alkaliphilum</name>
    <dbReference type="NCBI Taxonomy" id="2293317"/>
    <lineage>
        <taxon>Bacteria</taxon>
        <taxon>Bacillati</taxon>
        <taxon>Bacillota</taxon>
        <taxon>Clostridia</taxon>
        <taxon>Eubacteriales</taxon>
        <taxon>Syntrophomonadaceae</taxon>
        <taxon>Candidatus Syntrophocurvum</taxon>
    </lineage>
</organism>
<dbReference type="CDD" id="cd01192">
    <property type="entry name" value="INT_C_like_3"/>
    <property type="match status" value="1"/>
</dbReference>
<dbReference type="OrthoDB" id="9788852at2"/>
<dbReference type="Pfam" id="PF00589">
    <property type="entry name" value="Phage_integrase"/>
    <property type="match status" value="1"/>
</dbReference>
<reference evidence="4" key="1">
    <citation type="journal article" date="2019" name="Microbiology">
        <title>Complete Genome Sequence of an Uncultured Bacterium of the Candidate Phylum Bipolaricaulota.</title>
        <authorList>
            <person name="Kadnikov V.V."/>
            <person name="Mardanov A.V."/>
            <person name="Beletsky A.V."/>
            <person name="Frank Y.A."/>
            <person name="Karnachuk O.V."/>
            <person name="Ravin N.V."/>
        </authorList>
    </citation>
    <scope>NUCLEOTIDE SEQUENCE [LARGE SCALE GENOMIC DNA]</scope>
</reference>
<dbReference type="SUPFAM" id="SSF56349">
    <property type="entry name" value="DNA breaking-rejoining enzymes"/>
    <property type="match status" value="1"/>
</dbReference>
<dbReference type="Proteomes" id="UP000426444">
    <property type="component" value="Chromosome"/>
</dbReference>
<keyword evidence="4" id="KW-1185">Reference proteome</keyword>
<feature type="domain" description="Tyr recombinase" evidence="2">
    <location>
        <begin position="1"/>
        <end position="177"/>
    </location>
</feature>
<accession>A0A6I6DDM7</accession>
<dbReference type="Gene3D" id="1.10.443.10">
    <property type="entry name" value="Intergrase catalytic core"/>
    <property type="match status" value="1"/>
</dbReference>
<gene>
    <name evidence="3" type="ORF">SYNTR_0714</name>
</gene>
<evidence type="ECO:0000259" key="2">
    <source>
        <dbReference type="PROSITE" id="PS51898"/>
    </source>
</evidence>
<dbReference type="GO" id="GO:0006310">
    <property type="term" value="P:DNA recombination"/>
    <property type="evidence" value="ECO:0007669"/>
    <property type="project" value="UniProtKB-KW"/>
</dbReference>
<dbReference type="GO" id="GO:0015074">
    <property type="term" value="P:DNA integration"/>
    <property type="evidence" value="ECO:0007669"/>
    <property type="project" value="InterPro"/>
</dbReference>
<dbReference type="PROSITE" id="PS51898">
    <property type="entry name" value="TYR_RECOMBINASE"/>
    <property type="match status" value="1"/>
</dbReference>
<dbReference type="PANTHER" id="PTHR30349:SF82">
    <property type="entry name" value="INTEGRASE_RECOMBINASE YOEC-RELATED"/>
    <property type="match status" value="1"/>
</dbReference>
<dbReference type="EMBL" id="CP046457">
    <property type="protein sequence ID" value="QGT99307.1"/>
    <property type="molecule type" value="Genomic_DNA"/>
</dbReference>
<evidence type="ECO:0000256" key="1">
    <source>
        <dbReference type="ARBA" id="ARBA00023172"/>
    </source>
</evidence>
<dbReference type="InterPro" id="IPR011010">
    <property type="entry name" value="DNA_brk_join_enz"/>
</dbReference>
<proteinExistence type="predicted"/>
<dbReference type="RefSeq" id="WP_156203221.1">
    <property type="nucleotide sequence ID" value="NZ_CP046457.1"/>
</dbReference>
<dbReference type="GO" id="GO:0003677">
    <property type="term" value="F:DNA binding"/>
    <property type="evidence" value="ECO:0007669"/>
    <property type="project" value="InterPro"/>
</dbReference>
<dbReference type="AlphaFoldDB" id="A0A6I6DDM7"/>
<sequence>MQYVQPIRDLKKIEQIKQILKDQNERDYMLFLLGINTGLRVSDLLRLRVDDVRGQDIVIIKEQKTGKTRRVRISKPIKQEVSKYTRSMSDDDVLFKSRKGNNSSIGRTQAYRILSEAARQVGLDEIGTHTLRKTFGYWHYQKNKDMAVLQNILNHSSPAMTMRYIGINDDLIDQSLEGFCL</sequence>